<gene>
    <name evidence="2" type="ORF">Msi02_36820</name>
</gene>
<dbReference type="EMBL" id="BOOF01000019">
    <property type="protein sequence ID" value="GIH62865.1"/>
    <property type="molecule type" value="Genomic_DNA"/>
</dbReference>
<comment type="caution">
    <text evidence="2">The sequence shown here is derived from an EMBL/GenBank/DDBJ whole genome shotgun (WGS) entry which is preliminary data.</text>
</comment>
<keyword evidence="3" id="KW-1185">Reference proteome</keyword>
<evidence type="ECO:0000313" key="3">
    <source>
        <dbReference type="Proteomes" id="UP000660454"/>
    </source>
</evidence>
<proteinExistence type="predicted"/>
<evidence type="ECO:0000313" key="2">
    <source>
        <dbReference type="EMBL" id="GIH62865.1"/>
    </source>
</evidence>
<dbReference type="Proteomes" id="UP000660454">
    <property type="component" value="Unassembled WGS sequence"/>
</dbReference>
<reference evidence="2 3" key="1">
    <citation type="submission" date="2021-01" db="EMBL/GenBank/DDBJ databases">
        <title>Whole genome shotgun sequence of Microbispora siamensis NBRC 104113.</title>
        <authorList>
            <person name="Komaki H."/>
            <person name="Tamura T."/>
        </authorList>
    </citation>
    <scope>NUCLEOTIDE SEQUENCE [LARGE SCALE GENOMIC DNA]</scope>
    <source>
        <strain evidence="2 3">NBRC 104113</strain>
    </source>
</reference>
<evidence type="ECO:0000256" key="1">
    <source>
        <dbReference type="SAM" id="MobiDB-lite"/>
    </source>
</evidence>
<feature type="region of interest" description="Disordered" evidence="1">
    <location>
        <begin position="1"/>
        <end position="23"/>
    </location>
</feature>
<accession>A0ABQ4GN55</accession>
<protein>
    <submittedName>
        <fullName evidence="2">Uncharacterized protein</fullName>
    </submittedName>
</protein>
<organism evidence="2 3">
    <name type="scientific">Microbispora siamensis</name>
    <dbReference type="NCBI Taxonomy" id="564413"/>
    <lineage>
        <taxon>Bacteria</taxon>
        <taxon>Bacillati</taxon>
        <taxon>Actinomycetota</taxon>
        <taxon>Actinomycetes</taxon>
        <taxon>Streptosporangiales</taxon>
        <taxon>Streptosporangiaceae</taxon>
        <taxon>Microbispora</taxon>
    </lineage>
</organism>
<name>A0ABQ4GN55_9ACTN</name>
<sequence>MFRHFDRLTSSRQTVGMRKDDHPGDVEALLLDPNSQIRASQDESACGEGAWAGGAEAVEGYLRQVVADLNRVPDWWLSTRSSDTTAPATRHLWTSS</sequence>